<comment type="caution">
    <text evidence="1">The sequence shown here is derived from an EMBL/GenBank/DDBJ whole genome shotgun (WGS) entry which is preliminary data.</text>
</comment>
<evidence type="ECO:0000313" key="2">
    <source>
        <dbReference type="Proteomes" id="UP001178507"/>
    </source>
</evidence>
<proteinExistence type="predicted"/>
<name>A0AA36IKL8_9DINO</name>
<evidence type="ECO:0000313" key="1">
    <source>
        <dbReference type="EMBL" id="CAJ1389537.1"/>
    </source>
</evidence>
<sequence length="433" mass="47706">MATERGLNLPATQGTSGAGNFIPGVYKFDYTVEDVRNTTAHGVTALRLPVNVSTAHDEEALKKLGSYAEAVGRGVFCLFEESPDPSTQPHGLGRLKDAAAAAEVAAAWAAVHRSLGASGGFLYEIFNEPFGYATPSEYLRSMLLVIHRSGLPPERCILDGFGYASDVHALCRLGWTGFLGYHFYPNWLPEGQRSVEDYSRKVQTDLADIAHRVYITEFGASLTSDQGADANCLRGLAEGLRALPSPVLGVYHWHGWHNGDSYDFWDPQNKAGAALVKQVWDGSSGARSKPRTLPVSVFRKQEMSYLVSLPDPQFPQMETWGWAFEQILGHAFESESGQSDACDTRAVPIQCYRKGESALYCHPDEAEGVASDWKLEKTAFYAYPPDCKIPGTVEVYEYRKGELTYYAHSGCDGFDTITSWGWQKCRVAFCCPC</sequence>
<dbReference type="Gene3D" id="3.20.20.80">
    <property type="entry name" value="Glycosidases"/>
    <property type="match status" value="1"/>
</dbReference>
<dbReference type="AlphaFoldDB" id="A0AA36IKL8"/>
<reference evidence="1" key="1">
    <citation type="submission" date="2023-08" db="EMBL/GenBank/DDBJ databases">
        <authorList>
            <person name="Chen Y."/>
            <person name="Shah S."/>
            <person name="Dougan E. K."/>
            <person name="Thang M."/>
            <person name="Chan C."/>
        </authorList>
    </citation>
    <scope>NUCLEOTIDE SEQUENCE</scope>
</reference>
<dbReference type="Proteomes" id="UP001178507">
    <property type="component" value="Unassembled WGS sequence"/>
</dbReference>
<gene>
    <name evidence="1" type="ORF">EVOR1521_LOCUS15140</name>
</gene>
<protein>
    <recommendedName>
        <fullName evidence="3">Glycoside hydrolase family 5 domain-containing protein</fullName>
    </recommendedName>
</protein>
<evidence type="ECO:0008006" key="3">
    <source>
        <dbReference type="Google" id="ProtNLM"/>
    </source>
</evidence>
<dbReference type="EMBL" id="CAUJNA010001890">
    <property type="protein sequence ID" value="CAJ1389537.1"/>
    <property type="molecule type" value="Genomic_DNA"/>
</dbReference>
<accession>A0AA36IKL8</accession>
<dbReference type="InterPro" id="IPR017853">
    <property type="entry name" value="GH"/>
</dbReference>
<dbReference type="SUPFAM" id="SSF51445">
    <property type="entry name" value="(Trans)glycosidases"/>
    <property type="match status" value="1"/>
</dbReference>
<organism evidence="1 2">
    <name type="scientific">Effrenium voratum</name>
    <dbReference type="NCBI Taxonomy" id="2562239"/>
    <lineage>
        <taxon>Eukaryota</taxon>
        <taxon>Sar</taxon>
        <taxon>Alveolata</taxon>
        <taxon>Dinophyceae</taxon>
        <taxon>Suessiales</taxon>
        <taxon>Symbiodiniaceae</taxon>
        <taxon>Effrenium</taxon>
    </lineage>
</organism>
<keyword evidence="2" id="KW-1185">Reference proteome</keyword>